<reference evidence="2" key="1">
    <citation type="submission" date="2016-06" db="EMBL/GenBank/DDBJ databases">
        <authorList>
            <person name="Xu Y."/>
            <person name="Nagy A."/>
            <person name="Yan X."/>
            <person name="Kim S.W."/>
            <person name="Haley B."/>
            <person name="Liu N.T."/>
            <person name="Nou X."/>
        </authorList>
    </citation>
    <scope>NUCLEOTIDE SEQUENCE [LARGE SCALE GENOMIC DNA]</scope>
    <source>
        <strain evidence="2">ATCC 49129</strain>
    </source>
</reference>
<evidence type="ECO:0000313" key="1">
    <source>
        <dbReference type="EMBL" id="ANJ71818.1"/>
    </source>
</evidence>
<protein>
    <submittedName>
        <fullName evidence="1">Uncharacterized protein</fullName>
    </submittedName>
</protein>
<name>A0A191ZUP8_9RALS</name>
<accession>A0A191ZUP8</accession>
<dbReference type="EMBL" id="CP016022">
    <property type="protein sequence ID" value="ANJ71818.1"/>
    <property type="molecule type" value="Genomic_DNA"/>
</dbReference>
<dbReference type="AlphaFoldDB" id="A0A191ZUP8"/>
<evidence type="ECO:0000313" key="2">
    <source>
        <dbReference type="Proteomes" id="UP000078572"/>
    </source>
</evidence>
<dbReference type="Proteomes" id="UP000078572">
    <property type="component" value="Chromosome 1"/>
</dbReference>
<organism evidence="1 2">
    <name type="scientific">Ralstonia insidiosa</name>
    <dbReference type="NCBI Taxonomy" id="190721"/>
    <lineage>
        <taxon>Bacteria</taxon>
        <taxon>Pseudomonadati</taxon>
        <taxon>Pseudomonadota</taxon>
        <taxon>Betaproteobacteria</taxon>
        <taxon>Burkholderiales</taxon>
        <taxon>Burkholderiaceae</taxon>
        <taxon>Ralstonia</taxon>
    </lineage>
</organism>
<sequence>MKAEFTIFQEGAGYWYVQKSDQAAAISEPAVYRGKVFPTKIAACRTALSEAEAGGAKELHLYGFGATTGIKKEAKARGIKPFIYFPSIDTKLA</sequence>
<proteinExistence type="predicted"/>
<keyword evidence="2" id="KW-1185">Reference proteome</keyword>
<dbReference type="GeneID" id="61525319"/>
<dbReference type="OrthoDB" id="9156465at2"/>
<gene>
    <name evidence="1" type="ORF">A9Y76_04740</name>
</gene>
<dbReference type="RefSeq" id="WP_064802388.1">
    <property type="nucleotide sequence ID" value="NZ_CP016022.1"/>
</dbReference>